<keyword evidence="4" id="KW-0479">Metal-binding</keyword>
<evidence type="ECO:0000313" key="11">
    <source>
        <dbReference type="EMBL" id="GMT31612.1"/>
    </source>
</evidence>
<accession>A0AAV5WI60</accession>
<dbReference type="CDD" id="cd22584">
    <property type="entry name" value="Rcat_RBR_unk"/>
    <property type="match status" value="1"/>
</dbReference>
<dbReference type="GO" id="GO:0016567">
    <property type="term" value="P:protein ubiquitination"/>
    <property type="evidence" value="ECO:0007669"/>
    <property type="project" value="InterPro"/>
</dbReference>
<dbReference type="PANTHER" id="PTHR11685">
    <property type="entry name" value="RBR FAMILY RING FINGER AND IBR DOMAIN-CONTAINING"/>
    <property type="match status" value="1"/>
</dbReference>
<dbReference type="EMBL" id="BTSY01000006">
    <property type="protein sequence ID" value="GMT31612.1"/>
    <property type="molecule type" value="Genomic_DNA"/>
</dbReference>
<dbReference type="Pfam" id="PF01485">
    <property type="entry name" value="IBR"/>
    <property type="match status" value="2"/>
</dbReference>
<keyword evidence="7" id="KW-0833">Ubl conjugation pathway</keyword>
<dbReference type="AlphaFoldDB" id="A0AAV5WI60"/>
<feature type="compositionally biased region" description="Basic residues" evidence="9">
    <location>
        <begin position="145"/>
        <end position="167"/>
    </location>
</feature>
<evidence type="ECO:0000256" key="5">
    <source>
        <dbReference type="ARBA" id="ARBA00022737"/>
    </source>
</evidence>
<evidence type="ECO:0000313" key="12">
    <source>
        <dbReference type="Proteomes" id="UP001432322"/>
    </source>
</evidence>
<feature type="non-terminal residue" evidence="11">
    <location>
        <position position="1"/>
    </location>
</feature>
<comment type="catalytic activity">
    <reaction evidence="1">
        <text>[E2 ubiquitin-conjugating enzyme]-S-ubiquitinyl-L-cysteine + [acceptor protein]-L-lysine = [E2 ubiquitin-conjugating enzyme]-L-cysteine + [acceptor protein]-N(6)-ubiquitinyl-L-lysine.</text>
        <dbReference type="EC" id="2.3.2.31"/>
    </reaction>
</comment>
<organism evidence="11 12">
    <name type="scientific">Pristionchus fissidentatus</name>
    <dbReference type="NCBI Taxonomy" id="1538716"/>
    <lineage>
        <taxon>Eukaryota</taxon>
        <taxon>Metazoa</taxon>
        <taxon>Ecdysozoa</taxon>
        <taxon>Nematoda</taxon>
        <taxon>Chromadorea</taxon>
        <taxon>Rhabditida</taxon>
        <taxon>Rhabditina</taxon>
        <taxon>Diplogasteromorpha</taxon>
        <taxon>Diplogasteroidea</taxon>
        <taxon>Neodiplogasteridae</taxon>
        <taxon>Pristionchus</taxon>
    </lineage>
</organism>
<keyword evidence="5" id="KW-0677">Repeat</keyword>
<evidence type="ECO:0000256" key="1">
    <source>
        <dbReference type="ARBA" id="ARBA00001798"/>
    </source>
</evidence>
<dbReference type="InterPro" id="IPR002867">
    <property type="entry name" value="IBR_dom"/>
</dbReference>
<keyword evidence="3" id="KW-0808">Transferase</keyword>
<keyword evidence="6" id="KW-0863">Zinc-finger</keyword>
<keyword evidence="12" id="KW-1185">Reference proteome</keyword>
<dbReference type="InterPro" id="IPR044066">
    <property type="entry name" value="TRIAD_supradom"/>
</dbReference>
<dbReference type="PROSITE" id="PS51873">
    <property type="entry name" value="TRIAD"/>
    <property type="match status" value="1"/>
</dbReference>
<dbReference type="SUPFAM" id="SSF57850">
    <property type="entry name" value="RING/U-box"/>
    <property type="match status" value="3"/>
</dbReference>
<evidence type="ECO:0000256" key="9">
    <source>
        <dbReference type="SAM" id="MobiDB-lite"/>
    </source>
</evidence>
<gene>
    <name evidence="11" type="ORF">PFISCL1PPCAC_22909</name>
</gene>
<evidence type="ECO:0000256" key="7">
    <source>
        <dbReference type="ARBA" id="ARBA00022786"/>
    </source>
</evidence>
<dbReference type="EC" id="2.3.2.31" evidence="2"/>
<reference evidence="11" key="1">
    <citation type="submission" date="2023-10" db="EMBL/GenBank/DDBJ databases">
        <title>Genome assembly of Pristionchus species.</title>
        <authorList>
            <person name="Yoshida K."/>
            <person name="Sommer R.J."/>
        </authorList>
    </citation>
    <scope>NUCLEOTIDE SEQUENCE</scope>
    <source>
        <strain evidence="11">RS5133</strain>
    </source>
</reference>
<feature type="domain" description="RING-type" evidence="10">
    <location>
        <begin position="464"/>
        <end position="675"/>
    </location>
</feature>
<evidence type="ECO:0000256" key="8">
    <source>
        <dbReference type="ARBA" id="ARBA00022833"/>
    </source>
</evidence>
<dbReference type="InterPro" id="IPR013083">
    <property type="entry name" value="Znf_RING/FYVE/PHD"/>
</dbReference>
<evidence type="ECO:0000256" key="3">
    <source>
        <dbReference type="ARBA" id="ARBA00022679"/>
    </source>
</evidence>
<evidence type="ECO:0000256" key="6">
    <source>
        <dbReference type="ARBA" id="ARBA00022771"/>
    </source>
</evidence>
<proteinExistence type="predicted"/>
<feature type="region of interest" description="Disordered" evidence="9">
    <location>
        <begin position="141"/>
        <end position="167"/>
    </location>
</feature>
<evidence type="ECO:0000256" key="2">
    <source>
        <dbReference type="ARBA" id="ARBA00012251"/>
    </source>
</evidence>
<dbReference type="Gene3D" id="3.30.40.10">
    <property type="entry name" value="Zinc/RING finger domain, C3HC4 (zinc finger)"/>
    <property type="match status" value="1"/>
</dbReference>
<dbReference type="InterPro" id="IPR031127">
    <property type="entry name" value="E3_UB_ligase_RBR"/>
</dbReference>
<dbReference type="Gene3D" id="1.20.120.1750">
    <property type="match status" value="1"/>
</dbReference>
<sequence>QMREDKHRRRFRNHAVLSGSSLIRKEPVAFDSCYIWMFHYQWGHVRSDWEKGLVNQETAGLFRPDPFGINDYFVDYSVNKKKRWTTTAEIAGRIEEVQDPRLSVRVSSSVQIKDRSHADRYVGYNRLRELTCSEYHSVSRDGKTVTHRKSNGRSRLRNFTHPKPQTNRKVKGKRRQMKFREEYEWENREVSFDDKLKYQLLNIHYTTTELTDRTSMYNKTTNRRAEGERMRVMQKDSWLHYRDDKKYDFTNRGLKRSMIRRPAWPKILADPLYDEDKGLCRCTYHDHEEYYEKDWGDDEEIDEDSRHFTTIVDDLSEFLVATRREKTRKRRAPRNRFVDEVLKPAFSPATSDKVVEEKDLEVAEMPSTSSSIQLVGLPSEMFTRIPSSSLPHLSSLPRLPCFPPSWEIHERDTLSVLGRFIASCVIARQVANELRLTIIDCCPSSSHPRLPLVDERPPHILAASNDCCEICYCDMDEESDDRLSHPFSLSCSHLFCTGCWLSHISQSIHRLKLPAACLDPDCPCTVSISAARGLLTASSLELYESSTIAALKKADKIVECPDCKKLHYIDGSLHLSCSCGTSICAHCSSVDHSPLGCDAFEQYNSYMHSSGFSSIHSSAAGAPIVRDLVRCPVCTSLMQKSEGCNHLVCHCGAEFCFACGRKWTTSVHYDCSEGASALAKVTLIDISKEKGDGLLVPSLLMLSVEARTLLLERRTEMKIRLAILPVGKRKSIERIIIKLSHIVELCYLNSRRKRSSRNTAEKIKFALDAFFHTKDKDLESKILALEGLHNSIIVR</sequence>
<dbReference type="SMART" id="SM00647">
    <property type="entry name" value="IBR"/>
    <property type="match status" value="2"/>
</dbReference>
<keyword evidence="8" id="KW-0862">Zinc</keyword>
<evidence type="ECO:0000256" key="4">
    <source>
        <dbReference type="ARBA" id="ARBA00022723"/>
    </source>
</evidence>
<protein>
    <recommendedName>
        <fullName evidence="2">RBR-type E3 ubiquitin transferase</fullName>
        <ecNumber evidence="2">2.3.2.31</ecNumber>
    </recommendedName>
</protein>
<name>A0AAV5WI60_9BILA</name>
<dbReference type="Proteomes" id="UP001432322">
    <property type="component" value="Unassembled WGS sequence"/>
</dbReference>
<dbReference type="GO" id="GO:0061630">
    <property type="term" value="F:ubiquitin protein ligase activity"/>
    <property type="evidence" value="ECO:0007669"/>
    <property type="project" value="UniProtKB-EC"/>
</dbReference>
<evidence type="ECO:0000259" key="10">
    <source>
        <dbReference type="PROSITE" id="PS51873"/>
    </source>
</evidence>
<dbReference type="GO" id="GO:0008270">
    <property type="term" value="F:zinc ion binding"/>
    <property type="evidence" value="ECO:0007669"/>
    <property type="project" value="UniProtKB-KW"/>
</dbReference>
<comment type="caution">
    <text evidence="11">The sequence shown here is derived from an EMBL/GenBank/DDBJ whole genome shotgun (WGS) entry which is preliminary data.</text>
</comment>